<organism evidence="2 3">
    <name type="scientific">Eleutherodactylus coqui</name>
    <name type="common">Puerto Rican coqui</name>
    <dbReference type="NCBI Taxonomy" id="57060"/>
    <lineage>
        <taxon>Eukaryota</taxon>
        <taxon>Metazoa</taxon>
        <taxon>Chordata</taxon>
        <taxon>Craniata</taxon>
        <taxon>Vertebrata</taxon>
        <taxon>Euteleostomi</taxon>
        <taxon>Amphibia</taxon>
        <taxon>Batrachia</taxon>
        <taxon>Anura</taxon>
        <taxon>Neobatrachia</taxon>
        <taxon>Hyloidea</taxon>
        <taxon>Eleutherodactylidae</taxon>
        <taxon>Eleutherodactylinae</taxon>
        <taxon>Eleutherodactylus</taxon>
        <taxon>Eleutherodactylus</taxon>
    </lineage>
</organism>
<evidence type="ECO:0000313" key="2">
    <source>
        <dbReference type="EMBL" id="KAG9465579.1"/>
    </source>
</evidence>
<protein>
    <submittedName>
        <fullName evidence="2">Uncharacterized protein</fullName>
    </submittedName>
</protein>
<proteinExistence type="predicted"/>
<dbReference type="Proteomes" id="UP000770717">
    <property type="component" value="Unassembled WGS sequence"/>
</dbReference>
<evidence type="ECO:0000256" key="1">
    <source>
        <dbReference type="SAM" id="MobiDB-lite"/>
    </source>
</evidence>
<dbReference type="EMBL" id="WNTK01002896">
    <property type="protein sequence ID" value="KAG9465579.1"/>
    <property type="molecule type" value="Genomic_DNA"/>
</dbReference>
<dbReference type="AlphaFoldDB" id="A0A8J6E9P4"/>
<gene>
    <name evidence="2" type="ORF">GDO78_018072</name>
</gene>
<name>A0A8J6E9P4_ELECQ</name>
<evidence type="ECO:0000313" key="3">
    <source>
        <dbReference type="Proteomes" id="UP000770717"/>
    </source>
</evidence>
<keyword evidence="3" id="KW-1185">Reference proteome</keyword>
<dbReference type="EMBL" id="WNTK01002896">
    <property type="protein sequence ID" value="KAG9465578.1"/>
    <property type="molecule type" value="Genomic_DNA"/>
</dbReference>
<sequence length="83" mass="9242">MMERMTSLVGSAGDVTKDGEEQGGREPGRKAAVDCPSDRAKLIYIWCGISIKVNMWLAGVTQNKMKVSMDYTSHHTKYRTFGL</sequence>
<feature type="region of interest" description="Disordered" evidence="1">
    <location>
        <begin position="1"/>
        <end position="32"/>
    </location>
</feature>
<reference evidence="2" key="1">
    <citation type="thesis" date="2020" institute="ProQuest LLC" country="789 East Eisenhower Parkway, Ann Arbor, MI, USA">
        <title>Comparative Genomics and Chromosome Evolution.</title>
        <authorList>
            <person name="Mudd A.B."/>
        </authorList>
    </citation>
    <scope>NUCLEOTIDE SEQUENCE</scope>
    <source>
        <strain evidence="2">HN-11 Male</strain>
        <tissue evidence="2">Kidney and liver</tissue>
    </source>
</reference>
<comment type="caution">
    <text evidence="2">The sequence shown here is derived from an EMBL/GenBank/DDBJ whole genome shotgun (WGS) entry which is preliminary data.</text>
</comment>
<accession>A0A8J6E9P4</accession>
<feature type="compositionally biased region" description="Basic and acidic residues" evidence="1">
    <location>
        <begin position="15"/>
        <end position="32"/>
    </location>
</feature>